<organism evidence="2 3">
    <name type="scientific">Neocallimastix californiae</name>
    <dbReference type="NCBI Taxonomy" id="1754190"/>
    <lineage>
        <taxon>Eukaryota</taxon>
        <taxon>Fungi</taxon>
        <taxon>Fungi incertae sedis</taxon>
        <taxon>Chytridiomycota</taxon>
        <taxon>Chytridiomycota incertae sedis</taxon>
        <taxon>Neocallimastigomycetes</taxon>
        <taxon>Neocallimastigales</taxon>
        <taxon>Neocallimastigaceae</taxon>
        <taxon>Neocallimastix</taxon>
    </lineage>
</organism>
<dbReference type="Pfam" id="PF00651">
    <property type="entry name" value="BTB"/>
    <property type="match status" value="1"/>
</dbReference>
<dbReference type="Proteomes" id="UP000193920">
    <property type="component" value="Unassembled WGS sequence"/>
</dbReference>
<evidence type="ECO:0000313" key="3">
    <source>
        <dbReference type="Proteomes" id="UP000193920"/>
    </source>
</evidence>
<feature type="domain" description="BTB" evidence="1">
    <location>
        <begin position="105"/>
        <end position="172"/>
    </location>
</feature>
<gene>
    <name evidence="2" type="ORF">LY90DRAFT_705703</name>
</gene>
<dbReference type="CDD" id="cd18186">
    <property type="entry name" value="BTB_POZ_ZBTB_KLHL-like"/>
    <property type="match status" value="1"/>
</dbReference>
<dbReference type="InterPro" id="IPR011333">
    <property type="entry name" value="SKP1/BTB/POZ_sf"/>
</dbReference>
<reference evidence="2 3" key="1">
    <citation type="submission" date="2016-08" db="EMBL/GenBank/DDBJ databases">
        <title>A Parts List for Fungal Cellulosomes Revealed by Comparative Genomics.</title>
        <authorList>
            <consortium name="DOE Joint Genome Institute"/>
            <person name="Haitjema C.H."/>
            <person name="Gilmore S.P."/>
            <person name="Henske J.K."/>
            <person name="Solomon K.V."/>
            <person name="De Groot R."/>
            <person name="Kuo A."/>
            <person name="Mondo S.J."/>
            <person name="Salamov A.A."/>
            <person name="Labutti K."/>
            <person name="Zhao Z."/>
            <person name="Chiniquy J."/>
            <person name="Barry K."/>
            <person name="Brewer H.M."/>
            <person name="Purvine S.O."/>
            <person name="Wright A.T."/>
            <person name="Boxma B."/>
            <person name="Van Alen T."/>
            <person name="Hackstein J.H."/>
            <person name="Baker S.E."/>
            <person name="Grigoriev I.V."/>
            <person name="O'Malley M.A."/>
        </authorList>
    </citation>
    <scope>NUCLEOTIDE SEQUENCE [LARGE SCALE GENOMIC DNA]</scope>
    <source>
        <strain evidence="2 3">G1</strain>
    </source>
</reference>
<name>A0A1Y2B0S7_9FUNG</name>
<dbReference type="PROSITE" id="PS50097">
    <property type="entry name" value="BTB"/>
    <property type="match status" value="1"/>
</dbReference>
<keyword evidence="3" id="KW-1185">Reference proteome</keyword>
<dbReference type="SUPFAM" id="SSF54695">
    <property type="entry name" value="POZ domain"/>
    <property type="match status" value="1"/>
</dbReference>
<dbReference type="AlphaFoldDB" id="A0A1Y2B0S7"/>
<protein>
    <recommendedName>
        <fullName evidence="1">BTB domain-containing protein</fullName>
    </recommendedName>
</protein>
<evidence type="ECO:0000313" key="2">
    <source>
        <dbReference type="EMBL" id="ORY28336.1"/>
    </source>
</evidence>
<feature type="non-terminal residue" evidence="2">
    <location>
        <position position="201"/>
    </location>
</feature>
<dbReference type="Gene3D" id="3.30.710.10">
    <property type="entry name" value="Potassium Channel Kv1.1, Chain A"/>
    <property type="match status" value="1"/>
</dbReference>
<evidence type="ECO:0000259" key="1">
    <source>
        <dbReference type="PROSITE" id="PS50097"/>
    </source>
</evidence>
<dbReference type="EMBL" id="MCOG01000186">
    <property type="protein sequence ID" value="ORY28336.1"/>
    <property type="molecule type" value="Genomic_DNA"/>
</dbReference>
<sequence>MCNTPIESYGHLPSPPLSPSRHCDRNLEIEPLICNIQEKDIKGEDTLCSPIESTNIISEEDVLRISFMNIIDQGIKINDEIVPYQYYIQKLHKIGNKVINKRTKDALPLRVYETGTENYKEFWVHPMILSLQSFQFFKLFKEIKNNKEEIIEIEVPSLDAFAVVLYYIYTGDNSKILEIGKLDGTLCQGIINNIQSLEVII</sequence>
<comment type="caution">
    <text evidence="2">The sequence shown here is derived from an EMBL/GenBank/DDBJ whole genome shotgun (WGS) entry which is preliminary data.</text>
</comment>
<dbReference type="OrthoDB" id="10250130at2759"/>
<proteinExistence type="predicted"/>
<accession>A0A1Y2B0S7</accession>
<dbReference type="InterPro" id="IPR000210">
    <property type="entry name" value="BTB/POZ_dom"/>
</dbReference>